<feature type="domain" description="Mechanosensitive ion channel MscS" evidence="6">
    <location>
        <begin position="93"/>
        <end position="157"/>
    </location>
</feature>
<dbReference type="InterPro" id="IPR023408">
    <property type="entry name" value="MscS_beta-dom_sf"/>
</dbReference>
<gene>
    <name evidence="7" type="ORF">DC094_17265</name>
</gene>
<dbReference type="InterPro" id="IPR045275">
    <property type="entry name" value="MscS_archaea/bacteria_type"/>
</dbReference>
<keyword evidence="8" id="KW-1185">Reference proteome</keyword>
<evidence type="ECO:0000256" key="5">
    <source>
        <dbReference type="RuleBase" id="RU369025"/>
    </source>
</evidence>
<keyword evidence="2 5" id="KW-0812">Transmembrane</keyword>
<dbReference type="PANTHER" id="PTHR30221:SF8">
    <property type="entry name" value="SMALL-CONDUCTANCE MECHANOSENSITIVE CHANNEL"/>
    <property type="match status" value="1"/>
</dbReference>
<dbReference type="EMBL" id="QDDL01000009">
    <property type="protein sequence ID" value="PVZ65636.1"/>
    <property type="molecule type" value="Genomic_DNA"/>
</dbReference>
<dbReference type="GO" id="GO:0005886">
    <property type="term" value="C:plasma membrane"/>
    <property type="evidence" value="ECO:0007669"/>
    <property type="project" value="UniProtKB-SubCell"/>
</dbReference>
<dbReference type="AlphaFoldDB" id="A0A2V1GWR7"/>
<evidence type="ECO:0000313" key="8">
    <source>
        <dbReference type="Proteomes" id="UP000244906"/>
    </source>
</evidence>
<comment type="caution">
    <text evidence="7">The sequence shown here is derived from an EMBL/GenBank/DDBJ whole genome shotgun (WGS) entry which is preliminary data.</text>
</comment>
<feature type="transmembrane region" description="Helical" evidence="5">
    <location>
        <begin position="47"/>
        <end position="68"/>
    </location>
</feature>
<dbReference type="OrthoDB" id="5705501at2"/>
<proteinExistence type="inferred from homology"/>
<dbReference type="SUPFAM" id="SSF50182">
    <property type="entry name" value="Sm-like ribonucleoproteins"/>
    <property type="match status" value="1"/>
</dbReference>
<sequence>MMMIFKQWLLIVAMLVAIVVLLKLLDKRLVKLLDADRYPQMLQWIRLILYSACMLAILALILNVLNVSSESVRFFIGSVMALLGVALFAEWSLLSNLSAGLMLMFTAPVSVGDNIKVLDKDIPLQGRIRSIGLIYTRLISVTGDDYLLPNRMLLQSRLQKISGKPVIEVSLKSVESVVKTLHS</sequence>
<reference evidence="7 8" key="1">
    <citation type="submission" date="2018-04" db="EMBL/GenBank/DDBJ databases">
        <title>Thalassorhabdus spongiae gen. nov., sp. nov., isolated from a marine sponge in South-West Iceland.</title>
        <authorList>
            <person name="Knobloch S."/>
            <person name="Daussin A."/>
            <person name="Johannsson R."/>
            <person name="Marteinsson V.T."/>
        </authorList>
    </citation>
    <scope>NUCLEOTIDE SEQUENCE [LARGE SCALE GENOMIC DNA]</scope>
    <source>
        <strain evidence="7 8">Hp12</strain>
    </source>
</reference>
<dbReference type="PANTHER" id="PTHR30221">
    <property type="entry name" value="SMALL-CONDUCTANCE MECHANOSENSITIVE CHANNEL"/>
    <property type="match status" value="1"/>
</dbReference>
<feature type="transmembrane region" description="Helical" evidence="5">
    <location>
        <begin position="6"/>
        <end position="26"/>
    </location>
</feature>
<protein>
    <recommendedName>
        <fullName evidence="5">Small-conductance mechanosensitive channel</fullName>
    </recommendedName>
</protein>
<keyword evidence="5" id="KW-0997">Cell inner membrane</keyword>
<keyword evidence="5" id="KW-0406">Ion transport</keyword>
<evidence type="ECO:0000256" key="2">
    <source>
        <dbReference type="ARBA" id="ARBA00022692"/>
    </source>
</evidence>
<dbReference type="Gene3D" id="2.30.30.60">
    <property type="match status" value="1"/>
</dbReference>
<comment type="function">
    <text evidence="5">Mechanosensitive channel that participates in the regulation of osmotic pressure changes within the cell, opening in response to stretch forces in the membrane lipid bilayer, without the need for other proteins. Contributes to normal resistance to hypoosmotic shock. Forms an ion channel of 1.0 nanosiemens conductance with a slight preference for anions.</text>
</comment>
<comment type="subunit">
    <text evidence="5">Homoheptamer.</text>
</comment>
<accession>A0A2V1GWR7</accession>
<feature type="transmembrane region" description="Helical" evidence="5">
    <location>
        <begin position="74"/>
        <end position="94"/>
    </location>
</feature>
<evidence type="ECO:0000256" key="3">
    <source>
        <dbReference type="ARBA" id="ARBA00022989"/>
    </source>
</evidence>
<keyword evidence="4 5" id="KW-0472">Membrane</keyword>
<comment type="subcellular location">
    <subcellularLocation>
        <location evidence="5">Cell inner membrane</location>
        <topology evidence="5">Multi-pass membrane protein</topology>
    </subcellularLocation>
    <subcellularLocation>
        <location evidence="1">Membrane</location>
    </subcellularLocation>
</comment>
<name>A0A2V1GWR7_9GAMM</name>
<evidence type="ECO:0000256" key="4">
    <source>
        <dbReference type="ARBA" id="ARBA00023136"/>
    </source>
</evidence>
<keyword evidence="3 5" id="KW-1133">Transmembrane helix</keyword>
<comment type="caution">
    <text evidence="5">Lacks conserved residue(s) required for the propagation of feature annotation.</text>
</comment>
<evidence type="ECO:0000313" key="7">
    <source>
        <dbReference type="EMBL" id="PVZ65636.1"/>
    </source>
</evidence>
<dbReference type="GO" id="GO:0008381">
    <property type="term" value="F:mechanosensitive monoatomic ion channel activity"/>
    <property type="evidence" value="ECO:0007669"/>
    <property type="project" value="InterPro"/>
</dbReference>
<dbReference type="Proteomes" id="UP000244906">
    <property type="component" value="Unassembled WGS sequence"/>
</dbReference>
<dbReference type="Gene3D" id="1.10.287.1260">
    <property type="match status" value="1"/>
</dbReference>
<dbReference type="Pfam" id="PF00924">
    <property type="entry name" value="MS_channel_2nd"/>
    <property type="match status" value="1"/>
</dbReference>
<keyword evidence="5" id="KW-1003">Cell membrane</keyword>
<keyword evidence="5" id="KW-0407">Ion channel</keyword>
<keyword evidence="5" id="KW-0813">Transport</keyword>
<dbReference type="RefSeq" id="WP_116688377.1">
    <property type="nucleotide sequence ID" value="NZ_CAWNYD010000009.1"/>
</dbReference>
<organism evidence="7 8">
    <name type="scientific">Pelagibaculum spongiae</name>
    <dbReference type="NCBI Taxonomy" id="2080658"/>
    <lineage>
        <taxon>Bacteria</taxon>
        <taxon>Pseudomonadati</taxon>
        <taxon>Pseudomonadota</taxon>
        <taxon>Gammaproteobacteria</taxon>
        <taxon>Oceanospirillales</taxon>
        <taxon>Pelagibaculum</taxon>
    </lineage>
</organism>
<evidence type="ECO:0000259" key="6">
    <source>
        <dbReference type="Pfam" id="PF00924"/>
    </source>
</evidence>
<dbReference type="InterPro" id="IPR006685">
    <property type="entry name" value="MscS_channel_2nd"/>
</dbReference>
<evidence type="ECO:0000256" key="1">
    <source>
        <dbReference type="ARBA" id="ARBA00004370"/>
    </source>
</evidence>
<dbReference type="InterPro" id="IPR010920">
    <property type="entry name" value="LSM_dom_sf"/>
</dbReference>
<comment type="similarity">
    <text evidence="5">Belongs to the MscS (TC 1.A.23) family.</text>
</comment>